<evidence type="ECO:0000313" key="7">
    <source>
        <dbReference type="EMBL" id="RVX06258.1"/>
    </source>
</evidence>
<evidence type="ECO:0000256" key="3">
    <source>
        <dbReference type="ARBA" id="ARBA00022840"/>
    </source>
</evidence>
<keyword evidence="3" id="KW-0067">ATP-binding</keyword>
<sequence length="613" mass="70266">MAAFLEGRGVLKGGKGWFAVESKTFEISIEEVRGKWRGIILERSKGFSSWIKFGEKTLSYLLEGVEDWCRGESSSRCLKVWEEGGKKFRLECHSNETGRFLLCSVRDLEAKRREGEDKVVWTASRSGVFSVKSLYSILVPGGASLFPCGSIWRANVPPKVAFFAWEASWGKILTMEQLQRRGTLWQIGVFYAFLKKKQWITFYFIVLRHGHCGVFFSPFLVWLGFSLVQLRKLSWGGMERLWGKPFPRYLSFVKGVVDSDDLPLNVSREILQESRIVRIMRKRLVRKTFDMIQEVSESENKEDYKKFWENFGRFLKLGCIEDTGNHKRITPLLRFHTSKSEEELTSLDDYVENMGENQKAIYYLATDSLKSAKTAPFLEKLVQKDIEVLYLIEPIDEVAIQNLQTYKEKKFVDISKEDLELGDDDEVKERETKQEYNLLCDWIKQQLGDKVAKVQVSKRLSSSPCVLVSGKFGWSANMERLMKAQALGDTSSLEFMRGRRILEINPDHPIIKDLNAACKLEPDSSEARRAVDLLYDTALISSGFSPDSPAELGNKIYEMMSMALGGRWGRAEGEGEEEEEEKEAEVVQEDATESETQVIEPSEVRAESDPWND</sequence>
<dbReference type="GO" id="GO:0005524">
    <property type="term" value="F:ATP binding"/>
    <property type="evidence" value="ECO:0007669"/>
    <property type="project" value="UniProtKB-KW"/>
</dbReference>
<accession>A0A438JBC8</accession>
<feature type="region of interest" description="Disordered" evidence="5">
    <location>
        <begin position="568"/>
        <end position="613"/>
    </location>
</feature>
<evidence type="ECO:0000259" key="6">
    <source>
        <dbReference type="Pfam" id="PF13966"/>
    </source>
</evidence>
<dbReference type="SUPFAM" id="SSF110942">
    <property type="entry name" value="HSP90 C-terminal domain"/>
    <property type="match status" value="1"/>
</dbReference>
<dbReference type="GO" id="GO:0051082">
    <property type="term" value="F:unfolded protein binding"/>
    <property type="evidence" value="ECO:0007669"/>
    <property type="project" value="InterPro"/>
</dbReference>
<evidence type="ECO:0000256" key="2">
    <source>
        <dbReference type="ARBA" id="ARBA00022741"/>
    </source>
</evidence>
<keyword evidence="2" id="KW-0547">Nucleotide-binding</keyword>
<dbReference type="InterPro" id="IPR037196">
    <property type="entry name" value="HSP90_C"/>
</dbReference>
<gene>
    <name evidence="7" type="primary">HSP90-5_2</name>
    <name evidence="7" type="ORF">CK203_027511</name>
</gene>
<protein>
    <submittedName>
        <fullName evidence="7">Heat shock protein 90-5, chloroplastic</fullName>
    </submittedName>
</protein>
<feature type="compositionally biased region" description="Acidic residues" evidence="5">
    <location>
        <begin position="574"/>
        <end position="593"/>
    </location>
</feature>
<dbReference type="Gene3D" id="3.40.50.11260">
    <property type="match status" value="1"/>
</dbReference>
<dbReference type="GO" id="GO:0140662">
    <property type="term" value="F:ATP-dependent protein folding chaperone"/>
    <property type="evidence" value="ECO:0007669"/>
    <property type="project" value="InterPro"/>
</dbReference>
<reference evidence="7 8" key="1">
    <citation type="journal article" date="2018" name="PLoS Genet.">
        <title>Population sequencing reveals clonal diversity and ancestral inbreeding in the grapevine cultivar Chardonnay.</title>
        <authorList>
            <person name="Roach M.J."/>
            <person name="Johnson D.L."/>
            <person name="Bohlmann J."/>
            <person name="van Vuuren H.J."/>
            <person name="Jones S.J."/>
            <person name="Pretorius I.S."/>
            <person name="Schmidt S.A."/>
            <person name="Borneman A.R."/>
        </authorList>
    </citation>
    <scope>NUCLEOTIDE SEQUENCE [LARGE SCALE GENOMIC DNA]</scope>
    <source>
        <strain evidence="8">cv. Chardonnay</strain>
        <tissue evidence="7">Leaf</tissue>
    </source>
</reference>
<dbReference type="GO" id="GO:0016887">
    <property type="term" value="F:ATP hydrolysis activity"/>
    <property type="evidence" value="ECO:0007669"/>
    <property type="project" value="InterPro"/>
</dbReference>
<dbReference type="PANTHER" id="PTHR11528">
    <property type="entry name" value="HEAT SHOCK PROTEIN 90 FAMILY MEMBER"/>
    <property type="match status" value="1"/>
</dbReference>
<keyword evidence="4" id="KW-0143">Chaperone</keyword>
<dbReference type="Gene3D" id="1.20.120.790">
    <property type="entry name" value="Heat shock protein 90, C-terminal domain"/>
    <property type="match status" value="1"/>
</dbReference>
<keyword evidence="7" id="KW-0346">Stress response</keyword>
<organism evidence="7 8">
    <name type="scientific">Vitis vinifera</name>
    <name type="common">Grape</name>
    <dbReference type="NCBI Taxonomy" id="29760"/>
    <lineage>
        <taxon>Eukaryota</taxon>
        <taxon>Viridiplantae</taxon>
        <taxon>Streptophyta</taxon>
        <taxon>Embryophyta</taxon>
        <taxon>Tracheophyta</taxon>
        <taxon>Spermatophyta</taxon>
        <taxon>Magnoliopsida</taxon>
        <taxon>eudicotyledons</taxon>
        <taxon>Gunneridae</taxon>
        <taxon>Pentapetalae</taxon>
        <taxon>rosids</taxon>
        <taxon>Vitales</taxon>
        <taxon>Vitaceae</taxon>
        <taxon>Viteae</taxon>
        <taxon>Vitis</taxon>
    </lineage>
</organism>
<evidence type="ECO:0000256" key="1">
    <source>
        <dbReference type="ARBA" id="ARBA00008239"/>
    </source>
</evidence>
<feature type="domain" description="Reverse transcriptase zinc-binding" evidence="6">
    <location>
        <begin position="129"/>
        <end position="183"/>
    </location>
</feature>
<dbReference type="SUPFAM" id="SSF54211">
    <property type="entry name" value="Ribosomal protein S5 domain 2-like"/>
    <property type="match status" value="1"/>
</dbReference>
<comment type="similarity">
    <text evidence="1">Belongs to the heat shock protein 90 family.</text>
</comment>
<dbReference type="Pfam" id="PF00183">
    <property type="entry name" value="HSP90"/>
    <property type="match status" value="1"/>
</dbReference>
<dbReference type="FunFam" id="3.40.50.11260:FF:000005">
    <property type="entry name" value="Heat shock protein 90"/>
    <property type="match status" value="1"/>
</dbReference>
<dbReference type="Proteomes" id="UP000288805">
    <property type="component" value="Unassembled WGS sequence"/>
</dbReference>
<name>A0A438JBC8_VITVI</name>
<dbReference type="AlphaFoldDB" id="A0A438JBC8"/>
<feature type="compositionally biased region" description="Basic and acidic residues" evidence="5">
    <location>
        <begin position="602"/>
        <end position="613"/>
    </location>
</feature>
<evidence type="ECO:0000256" key="4">
    <source>
        <dbReference type="ARBA" id="ARBA00023186"/>
    </source>
</evidence>
<evidence type="ECO:0000313" key="8">
    <source>
        <dbReference type="Proteomes" id="UP000288805"/>
    </source>
</evidence>
<dbReference type="FunFam" id="1.20.120.790:FF:000001">
    <property type="entry name" value="Heat shock protein 90 alpha"/>
    <property type="match status" value="1"/>
</dbReference>
<proteinExistence type="inferred from homology"/>
<comment type="caution">
    <text evidence="7">The sequence shown here is derived from an EMBL/GenBank/DDBJ whole genome shotgun (WGS) entry which is preliminary data.</text>
</comment>
<dbReference type="Gene3D" id="3.30.230.80">
    <property type="match status" value="1"/>
</dbReference>
<evidence type="ECO:0000256" key="5">
    <source>
        <dbReference type="SAM" id="MobiDB-lite"/>
    </source>
</evidence>
<dbReference type="InterPro" id="IPR020568">
    <property type="entry name" value="Ribosomal_Su5_D2-typ_SF"/>
</dbReference>
<dbReference type="InterPro" id="IPR026960">
    <property type="entry name" value="RVT-Znf"/>
</dbReference>
<dbReference type="Pfam" id="PF13966">
    <property type="entry name" value="zf-RVT"/>
    <property type="match status" value="1"/>
</dbReference>
<dbReference type="EMBL" id="QGNW01000052">
    <property type="protein sequence ID" value="RVX06258.1"/>
    <property type="molecule type" value="Genomic_DNA"/>
</dbReference>
<dbReference type="InterPro" id="IPR001404">
    <property type="entry name" value="Hsp90_fam"/>
</dbReference>